<dbReference type="InterPro" id="IPR027385">
    <property type="entry name" value="Beta-barrel_OMP"/>
</dbReference>
<dbReference type="Gene3D" id="2.40.160.20">
    <property type="match status" value="1"/>
</dbReference>
<feature type="signal peptide" evidence="5">
    <location>
        <begin position="1"/>
        <end position="26"/>
    </location>
</feature>
<dbReference type="GO" id="GO:0016020">
    <property type="term" value="C:membrane"/>
    <property type="evidence" value="ECO:0007669"/>
    <property type="project" value="UniProtKB-SubCell"/>
</dbReference>
<dbReference type="OrthoDB" id="8222426at2"/>
<evidence type="ECO:0000256" key="2">
    <source>
        <dbReference type="ARBA" id="ARBA00022729"/>
    </source>
</evidence>
<evidence type="ECO:0000256" key="5">
    <source>
        <dbReference type="SAM" id="SignalP"/>
    </source>
</evidence>
<evidence type="ECO:0000256" key="4">
    <source>
        <dbReference type="ARBA" id="ARBA00038306"/>
    </source>
</evidence>
<feature type="chain" id="PRO_5026223654" evidence="5">
    <location>
        <begin position="27"/>
        <end position="224"/>
    </location>
</feature>
<name>A0A6I4TUN6_9SPHN</name>
<keyword evidence="2 5" id="KW-0732">Signal</keyword>
<evidence type="ECO:0000256" key="1">
    <source>
        <dbReference type="ARBA" id="ARBA00004370"/>
    </source>
</evidence>
<dbReference type="InterPro" id="IPR051692">
    <property type="entry name" value="OMP-like"/>
</dbReference>
<dbReference type="Proteomes" id="UP000469430">
    <property type="component" value="Unassembled WGS sequence"/>
</dbReference>
<proteinExistence type="inferred from homology"/>
<feature type="domain" description="Outer membrane protein beta-barrel" evidence="6">
    <location>
        <begin position="17"/>
        <end position="224"/>
    </location>
</feature>
<keyword evidence="8" id="KW-1185">Reference proteome</keyword>
<comment type="caution">
    <text evidence="7">The sequence shown here is derived from an EMBL/GenBank/DDBJ whole genome shotgun (WGS) entry which is preliminary data.</text>
</comment>
<dbReference type="EMBL" id="WTYJ01000001">
    <property type="protein sequence ID" value="MXO98891.1"/>
    <property type="molecule type" value="Genomic_DNA"/>
</dbReference>
<evidence type="ECO:0000259" key="6">
    <source>
        <dbReference type="Pfam" id="PF13505"/>
    </source>
</evidence>
<reference evidence="7 8" key="1">
    <citation type="submission" date="2019-12" db="EMBL/GenBank/DDBJ databases">
        <title>Genomic-based taxomic classification of the family Erythrobacteraceae.</title>
        <authorList>
            <person name="Xu L."/>
        </authorList>
    </citation>
    <scope>NUCLEOTIDE SEQUENCE [LARGE SCALE GENOMIC DNA]</scope>
    <source>
        <strain evidence="7 8">S36</strain>
    </source>
</reference>
<sequence>MELFMRNRLALITAGTFAVLATPALAQDNTAFTGPRVEALVGYDISRPGSTVDNDNIEDSTRENVDGVNYGVGIGYDIALGGLVAGIEGQFIESSAKTDYDTTNFNGFGVGNVEAGRDLYIGARLGALVTPSTLAYVKGGYTNARYNLLATDNETDVDADVDVDGWRVGAGVEQAINENFFVKGEYAYSNYGSGEVRLPGGSESDSFDVDVDRHQIMLGVGYRF</sequence>
<dbReference type="PANTHER" id="PTHR34001">
    <property type="entry name" value="BLL7405 PROTEIN"/>
    <property type="match status" value="1"/>
</dbReference>
<comment type="subcellular location">
    <subcellularLocation>
        <location evidence="1">Membrane</location>
    </subcellularLocation>
</comment>
<gene>
    <name evidence="7" type="ORF">GRI97_07815</name>
</gene>
<dbReference type="SUPFAM" id="SSF56925">
    <property type="entry name" value="OMPA-like"/>
    <property type="match status" value="1"/>
</dbReference>
<accession>A0A6I4TUN6</accession>
<dbReference type="Pfam" id="PF13505">
    <property type="entry name" value="OMP_b-brl"/>
    <property type="match status" value="1"/>
</dbReference>
<dbReference type="InterPro" id="IPR011250">
    <property type="entry name" value="OMP/PagP_B-barrel"/>
</dbReference>
<comment type="similarity">
    <text evidence="4">Belongs to the Omp25/RopB family.</text>
</comment>
<evidence type="ECO:0000313" key="7">
    <source>
        <dbReference type="EMBL" id="MXO98891.1"/>
    </source>
</evidence>
<dbReference type="PANTHER" id="PTHR34001:SF3">
    <property type="entry name" value="BLL7405 PROTEIN"/>
    <property type="match status" value="1"/>
</dbReference>
<keyword evidence="3" id="KW-0472">Membrane</keyword>
<evidence type="ECO:0000256" key="3">
    <source>
        <dbReference type="ARBA" id="ARBA00023136"/>
    </source>
</evidence>
<evidence type="ECO:0000313" key="8">
    <source>
        <dbReference type="Proteomes" id="UP000469430"/>
    </source>
</evidence>
<protein>
    <submittedName>
        <fullName evidence="7">Outer membrane beta-barrel protein</fullName>
    </submittedName>
</protein>
<organism evidence="7 8">
    <name type="scientific">Croceibacterium xixiisoli</name>
    <dbReference type="NCBI Taxonomy" id="1476466"/>
    <lineage>
        <taxon>Bacteria</taxon>
        <taxon>Pseudomonadati</taxon>
        <taxon>Pseudomonadota</taxon>
        <taxon>Alphaproteobacteria</taxon>
        <taxon>Sphingomonadales</taxon>
        <taxon>Erythrobacteraceae</taxon>
        <taxon>Croceibacterium</taxon>
    </lineage>
</organism>
<dbReference type="AlphaFoldDB" id="A0A6I4TUN6"/>